<dbReference type="AlphaFoldDB" id="A0A1X7SSU6"/>
<accession>A0A1X7SSU6</accession>
<dbReference type="EnsemblMetazoa" id="Aqu2.1.05146_001">
    <property type="protein sequence ID" value="Aqu2.1.05146_001"/>
    <property type="gene ID" value="Aqu2.1.05146"/>
</dbReference>
<reference evidence="1" key="1">
    <citation type="submission" date="2017-05" db="UniProtKB">
        <authorList>
            <consortium name="EnsemblMetazoa"/>
        </authorList>
    </citation>
    <scope>IDENTIFICATION</scope>
</reference>
<sequence length="61" mass="7106">DILVAFESMYKEFESHQLQESIQDIALSMILELNSVTINSSQVSDYKRDIILLDNSYTLRH</sequence>
<organism evidence="1">
    <name type="scientific">Amphimedon queenslandica</name>
    <name type="common">Sponge</name>
    <dbReference type="NCBI Taxonomy" id="400682"/>
    <lineage>
        <taxon>Eukaryota</taxon>
        <taxon>Metazoa</taxon>
        <taxon>Porifera</taxon>
        <taxon>Demospongiae</taxon>
        <taxon>Heteroscleromorpha</taxon>
        <taxon>Haplosclerida</taxon>
        <taxon>Niphatidae</taxon>
        <taxon>Amphimedon</taxon>
    </lineage>
</organism>
<proteinExistence type="predicted"/>
<name>A0A1X7SSU6_AMPQE</name>
<protein>
    <submittedName>
        <fullName evidence="1">Uncharacterized protein</fullName>
    </submittedName>
</protein>
<dbReference type="InParanoid" id="A0A1X7SSU6"/>
<evidence type="ECO:0000313" key="1">
    <source>
        <dbReference type="EnsemblMetazoa" id="Aqu2.1.05146_001"/>
    </source>
</evidence>